<accession>A0A0A9BSG1</accession>
<dbReference type="AlphaFoldDB" id="A0A0A9BSG1"/>
<dbReference type="EMBL" id="GBRH01235678">
    <property type="protein sequence ID" value="JAD62217.1"/>
    <property type="molecule type" value="Transcribed_RNA"/>
</dbReference>
<proteinExistence type="predicted"/>
<protein>
    <submittedName>
        <fullName evidence="1">Uncharacterized protein</fullName>
    </submittedName>
</protein>
<sequence length="31" mass="3423">MLQVANLVTFNTLPRVFLMMVEGRSGGKSLL</sequence>
<evidence type="ECO:0000313" key="1">
    <source>
        <dbReference type="EMBL" id="JAD62217.1"/>
    </source>
</evidence>
<reference evidence="1" key="2">
    <citation type="journal article" date="2015" name="Data Brief">
        <title>Shoot transcriptome of the giant reed, Arundo donax.</title>
        <authorList>
            <person name="Barrero R.A."/>
            <person name="Guerrero F.D."/>
            <person name="Moolhuijzen P."/>
            <person name="Goolsby J.A."/>
            <person name="Tidwell J."/>
            <person name="Bellgard S.E."/>
            <person name="Bellgard M.I."/>
        </authorList>
    </citation>
    <scope>NUCLEOTIDE SEQUENCE</scope>
    <source>
        <tissue evidence="1">Shoot tissue taken approximately 20 cm above the soil surface</tissue>
    </source>
</reference>
<reference evidence="1" key="1">
    <citation type="submission" date="2014-09" db="EMBL/GenBank/DDBJ databases">
        <authorList>
            <person name="Magalhaes I.L.F."/>
            <person name="Oliveira U."/>
            <person name="Santos F.R."/>
            <person name="Vidigal T.H.D.A."/>
            <person name="Brescovit A.D."/>
            <person name="Santos A.J."/>
        </authorList>
    </citation>
    <scope>NUCLEOTIDE SEQUENCE</scope>
    <source>
        <tissue evidence="1">Shoot tissue taken approximately 20 cm above the soil surface</tissue>
    </source>
</reference>
<organism evidence="1">
    <name type="scientific">Arundo donax</name>
    <name type="common">Giant reed</name>
    <name type="synonym">Donax arundinaceus</name>
    <dbReference type="NCBI Taxonomy" id="35708"/>
    <lineage>
        <taxon>Eukaryota</taxon>
        <taxon>Viridiplantae</taxon>
        <taxon>Streptophyta</taxon>
        <taxon>Embryophyta</taxon>
        <taxon>Tracheophyta</taxon>
        <taxon>Spermatophyta</taxon>
        <taxon>Magnoliopsida</taxon>
        <taxon>Liliopsida</taxon>
        <taxon>Poales</taxon>
        <taxon>Poaceae</taxon>
        <taxon>PACMAD clade</taxon>
        <taxon>Arundinoideae</taxon>
        <taxon>Arundineae</taxon>
        <taxon>Arundo</taxon>
    </lineage>
</organism>
<name>A0A0A9BSG1_ARUDO</name>